<protein>
    <recommendedName>
        <fullName evidence="2">3-keto-disaccharide hydrolase domain-containing protein</fullName>
    </recommendedName>
</protein>
<evidence type="ECO:0000313" key="1">
    <source>
        <dbReference type="EMBL" id="KKM98609.1"/>
    </source>
</evidence>
<name>A0A0F9LTZ7_9ZZZZ</name>
<accession>A0A0F9LTZ7</accession>
<dbReference type="EMBL" id="LAZR01005597">
    <property type="protein sequence ID" value="KKM98609.1"/>
    <property type="molecule type" value="Genomic_DNA"/>
</dbReference>
<evidence type="ECO:0008006" key="2">
    <source>
        <dbReference type="Google" id="ProtNLM"/>
    </source>
</evidence>
<dbReference type="AlphaFoldDB" id="A0A0F9LTZ7"/>
<sequence length="228" mass="24481">MLDEKGYFDKLITLNQKELPSLTETWQDAIDAAIWSQVLVATGTVTRDISEQPYQKVVLAGTANADTARLLTTVSWQLAPDTWGLNTFQKSLVMEWECKFDTVASIENTGFFMGLGAAVGATRAATNIAGFILTADALNVITDDAVGETVSAVGAPVLTNWMKLKILAYGACIEFYVNEVMQARHTTAAGEDLPDVNAYGIFYVPQEAGANGGELHVATTNIRPGVIA</sequence>
<reference evidence="1" key="1">
    <citation type="journal article" date="2015" name="Nature">
        <title>Complex archaea that bridge the gap between prokaryotes and eukaryotes.</title>
        <authorList>
            <person name="Spang A."/>
            <person name="Saw J.H."/>
            <person name="Jorgensen S.L."/>
            <person name="Zaremba-Niedzwiedzka K."/>
            <person name="Martijn J."/>
            <person name="Lind A.E."/>
            <person name="van Eijk R."/>
            <person name="Schleper C."/>
            <person name="Guy L."/>
            <person name="Ettema T.J."/>
        </authorList>
    </citation>
    <scope>NUCLEOTIDE SEQUENCE</scope>
</reference>
<organism evidence="1">
    <name type="scientific">marine sediment metagenome</name>
    <dbReference type="NCBI Taxonomy" id="412755"/>
    <lineage>
        <taxon>unclassified sequences</taxon>
        <taxon>metagenomes</taxon>
        <taxon>ecological metagenomes</taxon>
    </lineage>
</organism>
<gene>
    <name evidence="1" type="ORF">LCGC14_1156130</name>
</gene>
<comment type="caution">
    <text evidence="1">The sequence shown here is derived from an EMBL/GenBank/DDBJ whole genome shotgun (WGS) entry which is preliminary data.</text>
</comment>
<proteinExistence type="predicted"/>